<dbReference type="PANTHER" id="PTHR43394:SF1">
    <property type="entry name" value="ATP-BINDING CASSETTE SUB-FAMILY B MEMBER 10, MITOCHONDRIAL"/>
    <property type="match status" value="1"/>
</dbReference>
<dbReference type="PROSITE" id="PS50929">
    <property type="entry name" value="ABC_TM1F"/>
    <property type="match status" value="1"/>
</dbReference>
<evidence type="ECO:0000256" key="8">
    <source>
        <dbReference type="ARBA" id="ARBA00023136"/>
    </source>
</evidence>
<dbReference type="GO" id="GO:0005886">
    <property type="term" value="C:plasma membrane"/>
    <property type="evidence" value="ECO:0007669"/>
    <property type="project" value="UniProtKB-SubCell"/>
</dbReference>
<reference evidence="12 13" key="1">
    <citation type="submission" date="2019-12" db="EMBL/GenBank/DDBJ databases">
        <authorList>
            <person name="Kun Z."/>
        </authorList>
    </citation>
    <scope>NUCLEOTIDE SEQUENCE [LARGE SCALE GENOMIC DNA]</scope>
    <source>
        <strain evidence="12 13">YIM 123512</strain>
    </source>
</reference>
<feature type="transmembrane region" description="Helical" evidence="9">
    <location>
        <begin position="158"/>
        <end position="177"/>
    </location>
</feature>
<dbReference type="SUPFAM" id="SSF52540">
    <property type="entry name" value="P-loop containing nucleoside triphosphate hydrolases"/>
    <property type="match status" value="1"/>
</dbReference>
<evidence type="ECO:0000256" key="9">
    <source>
        <dbReference type="SAM" id="Phobius"/>
    </source>
</evidence>
<dbReference type="InterPro" id="IPR039421">
    <property type="entry name" value="Type_1_exporter"/>
</dbReference>
<dbReference type="InterPro" id="IPR011527">
    <property type="entry name" value="ABC1_TM_dom"/>
</dbReference>
<evidence type="ECO:0000256" key="5">
    <source>
        <dbReference type="ARBA" id="ARBA00022741"/>
    </source>
</evidence>
<dbReference type="InterPro" id="IPR003439">
    <property type="entry name" value="ABC_transporter-like_ATP-bd"/>
</dbReference>
<feature type="transmembrane region" description="Helical" evidence="9">
    <location>
        <begin position="128"/>
        <end position="152"/>
    </location>
</feature>
<keyword evidence="5" id="KW-0547">Nucleotide-binding</keyword>
<sequence>MNLLRLLRTHLAPYRTWLVAIVALQFVSTAAMLYLPSLNADIIDRGVAVGDTDEIVRLGVVMLAISLAQIVCSVAAVACSARTAMSFGRDLRAAVFHRVGSFSNREIGQFGTPSLITRGTNDVQQVQMLTLMACTLGATVPIMMVGGIVMAMREDLGLSWLLAIVVPALFVSVGLVVSQMVPNFRLVQTRIDEVNRVLREQISGIRVVRAFVREPYETERFARANDGLTEVSVRAGRWLATMFPLVMLVVNVSSVAVIWYGGHRVNDGEMQVGALTAFLSYLMQILMSVMMGTFMLMMVPRSAVCADRITEVLATRSSVVPPTDGVTDPAALTGRGQLDLEGVSFTYPGAESPVLSDVSFGARPGQTVAIIGSTGSGKSTLVGLVPRLFDATAGTVRVDGVDVRDLDPELLWSRIGLVPQKAFLFSGTVRSNLLHGKPDATEDELWHALEVAQARDFVEQMPEGLDTPVSQGGTTVSGGQRQRLAIARALIRRPEIYLFDDSFSALDLSTDARLRAALRPETRDATVVVVAQRVSTIRDADLILVLEDGRIVARGTHEELLADDSTYQEIVASQQLAEEAA</sequence>
<dbReference type="AlphaFoldDB" id="A0A6L7F2X3"/>
<keyword evidence="2" id="KW-0813">Transport</keyword>
<dbReference type="InterPro" id="IPR036640">
    <property type="entry name" value="ABC1_TM_sf"/>
</dbReference>
<evidence type="ECO:0000259" key="11">
    <source>
        <dbReference type="PROSITE" id="PS50929"/>
    </source>
</evidence>
<dbReference type="PANTHER" id="PTHR43394">
    <property type="entry name" value="ATP-DEPENDENT PERMEASE MDL1, MITOCHONDRIAL"/>
    <property type="match status" value="1"/>
</dbReference>
<feature type="domain" description="ABC transporter" evidence="10">
    <location>
        <begin position="338"/>
        <end position="573"/>
    </location>
</feature>
<dbReference type="GO" id="GO:0005524">
    <property type="term" value="F:ATP binding"/>
    <property type="evidence" value="ECO:0007669"/>
    <property type="project" value="UniProtKB-KW"/>
</dbReference>
<evidence type="ECO:0000259" key="10">
    <source>
        <dbReference type="PROSITE" id="PS50893"/>
    </source>
</evidence>
<dbReference type="GO" id="GO:0015421">
    <property type="term" value="F:ABC-type oligopeptide transporter activity"/>
    <property type="evidence" value="ECO:0007669"/>
    <property type="project" value="TreeGrafter"/>
</dbReference>
<proteinExistence type="predicted"/>
<name>A0A6L7F2X3_9ACTN</name>
<keyword evidence="13" id="KW-1185">Reference proteome</keyword>
<feature type="transmembrane region" description="Helical" evidence="9">
    <location>
        <begin position="238"/>
        <end position="261"/>
    </location>
</feature>
<comment type="subcellular location">
    <subcellularLocation>
        <location evidence="1">Cell membrane</location>
        <topology evidence="1">Multi-pass membrane protein</topology>
    </subcellularLocation>
</comment>
<evidence type="ECO:0000256" key="2">
    <source>
        <dbReference type="ARBA" id="ARBA00022448"/>
    </source>
</evidence>
<evidence type="ECO:0000256" key="7">
    <source>
        <dbReference type="ARBA" id="ARBA00022989"/>
    </source>
</evidence>
<protein>
    <submittedName>
        <fullName evidence="12">ATP-binding cassette domain-containing protein</fullName>
    </submittedName>
</protein>
<dbReference type="FunFam" id="1.20.1560.10:FF:000040">
    <property type="entry name" value="Multidrug ABC transporter ATP-binding protein"/>
    <property type="match status" value="1"/>
</dbReference>
<dbReference type="CDD" id="cd18548">
    <property type="entry name" value="ABC_6TM_Tm287_like"/>
    <property type="match status" value="1"/>
</dbReference>
<evidence type="ECO:0000256" key="6">
    <source>
        <dbReference type="ARBA" id="ARBA00022840"/>
    </source>
</evidence>
<evidence type="ECO:0000256" key="4">
    <source>
        <dbReference type="ARBA" id="ARBA00022692"/>
    </source>
</evidence>
<dbReference type="InterPro" id="IPR003593">
    <property type="entry name" value="AAA+_ATPase"/>
</dbReference>
<keyword evidence="4 9" id="KW-0812">Transmembrane</keyword>
<dbReference type="FunFam" id="3.40.50.300:FF:000854">
    <property type="entry name" value="Multidrug ABC transporter ATP-binding protein"/>
    <property type="match status" value="1"/>
</dbReference>
<dbReference type="GO" id="GO:0016887">
    <property type="term" value="F:ATP hydrolysis activity"/>
    <property type="evidence" value="ECO:0007669"/>
    <property type="project" value="InterPro"/>
</dbReference>
<keyword evidence="3" id="KW-1003">Cell membrane</keyword>
<feature type="transmembrane region" description="Helical" evidence="9">
    <location>
        <begin position="281"/>
        <end position="299"/>
    </location>
</feature>
<dbReference type="PROSITE" id="PS00211">
    <property type="entry name" value="ABC_TRANSPORTER_1"/>
    <property type="match status" value="1"/>
</dbReference>
<gene>
    <name evidence="12" type="ORF">GRQ65_12070</name>
</gene>
<feature type="transmembrane region" description="Helical" evidence="9">
    <location>
        <begin position="55"/>
        <end position="79"/>
    </location>
</feature>
<accession>A0A6L7F2X3</accession>
<keyword evidence="6 12" id="KW-0067">ATP-binding</keyword>
<evidence type="ECO:0000256" key="3">
    <source>
        <dbReference type="ARBA" id="ARBA00022475"/>
    </source>
</evidence>
<dbReference type="RefSeq" id="WP_160878195.1">
    <property type="nucleotide sequence ID" value="NZ_WUEK01000006.1"/>
</dbReference>
<dbReference type="InterPro" id="IPR027417">
    <property type="entry name" value="P-loop_NTPase"/>
</dbReference>
<comment type="caution">
    <text evidence="12">The sequence shown here is derived from an EMBL/GenBank/DDBJ whole genome shotgun (WGS) entry which is preliminary data.</text>
</comment>
<dbReference type="PROSITE" id="PS50893">
    <property type="entry name" value="ABC_TRANSPORTER_2"/>
    <property type="match status" value="1"/>
</dbReference>
<feature type="transmembrane region" description="Helical" evidence="9">
    <location>
        <begin position="12"/>
        <end position="35"/>
    </location>
</feature>
<keyword evidence="8 9" id="KW-0472">Membrane</keyword>
<evidence type="ECO:0000313" key="12">
    <source>
        <dbReference type="EMBL" id="MXG90284.1"/>
    </source>
</evidence>
<dbReference type="Gene3D" id="3.40.50.300">
    <property type="entry name" value="P-loop containing nucleotide triphosphate hydrolases"/>
    <property type="match status" value="1"/>
</dbReference>
<evidence type="ECO:0000313" key="13">
    <source>
        <dbReference type="Proteomes" id="UP000473325"/>
    </source>
</evidence>
<organism evidence="12 13">
    <name type="scientific">Nocardioides flavescens</name>
    <dbReference type="NCBI Taxonomy" id="2691959"/>
    <lineage>
        <taxon>Bacteria</taxon>
        <taxon>Bacillati</taxon>
        <taxon>Actinomycetota</taxon>
        <taxon>Actinomycetes</taxon>
        <taxon>Propionibacteriales</taxon>
        <taxon>Nocardioidaceae</taxon>
        <taxon>Nocardioides</taxon>
    </lineage>
</organism>
<dbReference type="EMBL" id="WUEK01000006">
    <property type="protein sequence ID" value="MXG90284.1"/>
    <property type="molecule type" value="Genomic_DNA"/>
</dbReference>
<feature type="domain" description="ABC transmembrane type-1" evidence="11">
    <location>
        <begin position="19"/>
        <end position="301"/>
    </location>
</feature>
<dbReference type="SMART" id="SM00382">
    <property type="entry name" value="AAA"/>
    <property type="match status" value="1"/>
</dbReference>
<evidence type="ECO:0000256" key="1">
    <source>
        <dbReference type="ARBA" id="ARBA00004651"/>
    </source>
</evidence>
<dbReference type="Gene3D" id="1.20.1560.10">
    <property type="entry name" value="ABC transporter type 1, transmembrane domain"/>
    <property type="match status" value="1"/>
</dbReference>
<dbReference type="InterPro" id="IPR017871">
    <property type="entry name" value="ABC_transporter-like_CS"/>
</dbReference>
<dbReference type="Pfam" id="PF00005">
    <property type="entry name" value="ABC_tran"/>
    <property type="match status" value="1"/>
</dbReference>
<dbReference type="Proteomes" id="UP000473325">
    <property type="component" value="Unassembled WGS sequence"/>
</dbReference>
<dbReference type="Pfam" id="PF00664">
    <property type="entry name" value="ABC_membrane"/>
    <property type="match status" value="1"/>
</dbReference>
<dbReference type="SUPFAM" id="SSF90123">
    <property type="entry name" value="ABC transporter transmembrane region"/>
    <property type="match status" value="1"/>
</dbReference>
<keyword evidence="7 9" id="KW-1133">Transmembrane helix</keyword>